<name>A0A654KGJ8_TAYEM</name>
<dbReference type="GO" id="GO:0000049">
    <property type="term" value="F:tRNA binding"/>
    <property type="evidence" value="ECO:0007669"/>
    <property type="project" value="UniProtKB-UniRule"/>
</dbReference>
<dbReference type="KEGG" id="teq:TEQUI_0626"/>
<dbReference type="AlphaFoldDB" id="A0A654KGJ8"/>
<dbReference type="GO" id="GO:0030677">
    <property type="term" value="C:ribonuclease P complex"/>
    <property type="evidence" value="ECO:0007669"/>
    <property type="project" value="TreeGrafter"/>
</dbReference>
<keyword evidence="2 7" id="KW-0819">tRNA processing</keyword>
<dbReference type="PANTHER" id="PTHR33992:SF1">
    <property type="entry name" value="RIBONUCLEASE P PROTEIN COMPONENT"/>
    <property type="match status" value="1"/>
</dbReference>
<dbReference type="PANTHER" id="PTHR33992">
    <property type="entry name" value="RIBONUCLEASE P PROTEIN COMPONENT"/>
    <property type="match status" value="1"/>
</dbReference>
<comment type="function">
    <text evidence="1 7">RNaseP catalyzes the removal of the 5'-leader sequence from pre-tRNA to produce the mature 5'-terminus. It can also cleave other RNA substrates such as 4.5S RNA. The protein component plays an auxiliary but essential role in vivo by binding to the 5'-leader sequence and broadening the substrate specificity of the ribozyme.</text>
</comment>
<evidence type="ECO:0000256" key="5">
    <source>
        <dbReference type="ARBA" id="ARBA00022801"/>
    </source>
</evidence>
<dbReference type="Pfam" id="PF00825">
    <property type="entry name" value="Ribonuclease_P"/>
    <property type="match status" value="1"/>
</dbReference>
<evidence type="ECO:0000256" key="4">
    <source>
        <dbReference type="ARBA" id="ARBA00022759"/>
    </source>
</evidence>
<keyword evidence="4 7" id="KW-0255">Endonuclease</keyword>
<evidence type="ECO:0000313" key="9">
    <source>
        <dbReference type="EMBL" id="ADU91564.1"/>
    </source>
</evidence>
<dbReference type="GO" id="GO:0001682">
    <property type="term" value="P:tRNA 5'-leader removal"/>
    <property type="evidence" value="ECO:0007669"/>
    <property type="project" value="UniProtKB-UniRule"/>
</dbReference>
<comment type="subunit">
    <text evidence="7">Consists of a catalytic RNA component (M1 or rnpB) and a protein subunit.</text>
</comment>
<dbReference type="InterPro" id="IPR020539">
    <property type="entry name" value="RNase_P_CS"/>
</dbReference>
<dbReference type="InterPro" id="IPR014721">
    <property type="entry name" value="Ribsml_uS5_D2-typ_fold_subgr"/>
</dbReference>
<evidence type="ECO:0000256" key="7">
    <source>
        <dbReference type="HAMAP-Rule" id="MF_00227"/>
    </source>
</evidence>
<comment type="similarity">
    <text evidence="7">Belongs to the RnpA family.</text>
</comment>
<reference evidence="9 10" key="1">
    <citation type="journal article" date="2011" name="J. Bacteriol.">
        <title>Genome sequence of Taylorella equigenitalis MCE9, the causative agent of contagious equine metritis.</title>
        <authorList>
            <person name="Hebert L."/>
            <person name="Moumen B."/>
            <person name="Duquesne F."/>
            <person name="Breuil M.F."/>
            <person name="Laugier C."/>
            <person name="Batto J.M."/>
            <person name="Renault P."/>
            <person name="Petry S."/>
        </authorList>
    </citation>
    <scope>NUCLEOTIDE SEQUENCE [LARGE SCALE GENOMIC DNA]</scope>
    <source>
        <strain evidence="9 10">MCE9</strain>
    </source>
</reference>
<evidence type="ECO:0000256" key="8">
    <source>
        <dbReference type="NCBIfam" id="TIGR00188"/>
    </source>
</evidence>
<evidence type="ECO:0000256" key="2">
    <source>
        <dbReference type="ARBA" id="ARBA00022694"/>
    </source>
</evidence>
<keyword evidence="6 7" id="KW-0694">RNA-binding</keyword>
<proteinExistence type="inferred from homology"/>
<dbReference type="NCBIfam" id="TIGR00188">
    <property type="entry name" value="rnpA"/>
    <property type="match status" value="1"/>
</dbReference>
<keyword evidence="3 7" id="KW-0540">Nuclease</keyword>
<dbReference type="InterPro" id="IPR020568">
    <property type="entry name" value="Ribosomal_Su5_D2-typ_SF"/>
</dbReference>
<sequence>MLSNAEFSFSKDVRLLNPSEFDQVFKKRMIKRGVFLTLHYAQNNLGYPRLGLVVAKKFFKKAVQRNAVKRVIREEFRLNKSNLQHLDLIVRVHGVLPPSSLRKLKSNVRAETTFLLSKVIKDD</sequence>
<dbReference type="SUPFAM" id="SSF54211">
    <property type="entry name" value="Ribosomal protein S5 domain 2-like"/>
    <property type="match status" value="1"/>
</dbReference>
<gene>
    <name evidence="7" type="primary">rnpA</name>
    <name evidence="9" type="ordered locus">TEQUI_0626</name>
</gene>
<dbReference type="GO" id="GO:0004526">
    <property type="term" value="F:ribonuclease P activity"/>
    <property type="evidence" value="ECO:0007669"/>
    <property type="project" value="UniProtKB-UniRule"/>
</dbReference>
<evidence type="ECO:0000256" key="6">
    <source>
        <dbReference type="ARBA" id="ARBA00022884"/>
    </source>
</evidence>
<comment type="catalytic activity">
    <reaction evidence="7">
        <text>Endonucleolytic cleavage of RNA, removing 5'-extranucleotides from tRNA precursor.</text>
        <dbReference type="EC" id="3.1.26.5"/>
    </reaction>
</comment>
<dbReference type="Gene3D" id="3.30.230.10">
    <property type="match status" value="1"/>
</dbReference>
<dbReference type="PROSITE" id="PS00648">
    <property type="entry name" value="RIBONUCLEASE_P"/>
    <property type="match status" value="1"/>
</dbReference>
<dbReference type="InterPro" id="IPR000100">
    <property type="entry name" value="RNase_P"/>
</dbReference>
<accession>A0A654KGJ8</accession>
<dbReference type="HAMAP" id="MF_00227">
    <property type="entry name" value="RNase_P"/>
    <property type="match status" value="1"/>
</dbReference>
<organism evidence="9 10">
    <name type="scientific">Taylorella equigenitalis (strain MCE9)</name>
    <dbReference type="NCBI Taxonomy" id="937774"/>
    <lineage>
        <taxon>Bacteria</taxon>
        <taxon>Pseudomonadati</taxon>
        <taxon>Pseudomonadota</taxon>
        <taxon>Betaproteobacteria</taxon>
        <taxon>Burkholderiales</taxon>
        <taxon>Alcaligenaceae</taxon>
        <taxon>Taylorella</taxon>
    </lineage>
</organism>
<evidence type="ECO:0000256" key="3">
    <source>
        <dbReference type="ARBA" id="ARBA00022722"/>
    </source>
</evidence>
<dbReference type="Proteomes" id="UP000007472">
    <property type="component" value="Chromosome"/>
</dbReference>
<evidence type="ECO:0000313" key="10">
    <source>
        <dbReference type="Proteomes" id="UP000007472"/>
    </source>
</evidence>
<keyword evidence="5 7" id="KW-0378">Hydrolase</keyword>
<dbReference type="GO" id="GO:0042781">
    <property type="term" value="F:3'-tRNA processing endoribonuclease activity"/>
    <property type="evidence" value="ECO:0007669"/>
    <property type="project" value="TreeGrafter"/>
</dbReference>
<dbReference type="EMBL" id="CP002456">
    <property type="protein sequence ID" value="ADU91564.1"/>
    <property type="molecule type" value="Genomic_DNA"/>
</dbReference>
<evidence type="ECO:0000256" key="1">
    <source>
        <dbReference type="ARBA" id="ARBA00002663"/>
    </source>
</evidence>
<dbReference type="EC" id="3.1.26.5" evidence="7 8"/>
<protein>
    <recommendedName>
        <fullName evidence="7 8">Ribonuclease P protein component</fullName>
        <shortName evidence="7">RNase P protein</shortName>
        <shortName evidence="7">RNaseP protein</shortName>
        <ecNumber evidence="7 8">3.1.26.5</ecNumber>
    </recommendedName>
    <alternativeName>
        <fullName evidence="7">Protein C5</fullName>
    </alternativeName>
</protein>